<dbReference type="GO" id="GO:0008360">
    <property type="term" value="P:regulation of cell shape"/>
    <property type="evidence" value="ECO:0007669"/>
    <property type="project" value="UniProtKB-KW"/>
</dbReference>
<feature type="transmembrane region" description="Helical" evidence="8">
    <location>
        <begin position="51"/>
        <end position="77"/>
    </location>
</feature>
<dbReference type="GO" id="GO:0005886">
    <property type="term" value="C:plasma membrane"/>
    <property type="evidence" value="ECO:0007669"/>
    <property type="project" value="UniProtKB-SubCell"/>
</dbReference>
<keyword evidence="7 8" id="KW-0472">Membrane</keyword>
<dbReference type="Proteomes" id="UP000178656">
    <property type="component" value="Unassembled WGS sequence"/>
</dbReference>
<evidence type="ECO:0000313" key="10">
    <source>
        <dbReference type="Proteomes" id="UP000178656"/>
    </source>
</evidence>
<keyword evidence="2" id="KW-1003">Cell membrane</keyword>
<sequence>MAFEENKASWGLVSNIINILALFLLAVSALLAVLSPWLVPWITPGFSGEKLHLTITLTRIMFLSPVLLGLSGVFSGVLQAHRRFVIFSLAPIMYNAGIIFGALFLTQRFGVYGLAFGVIIGAALHLFVQIPSVFKLGYVYRAIVDFKESNFIKIVKMTGPRILGLASAQFNLIVITILASTLVAGSLAIFNFANNLQSLAIGLIGVSFAVAAFPALSKSFADNNKNDFRDTFLRTFKQIMFFVIPLSILFIILRMQIVRVVLGSGRFDWQDTILTGNAFGVFCLSLFAQALLPLLARTFYARHNTLIPFVGAFVALAVNAVLSWLLIARYGVVGLAWGFTISSIVNFAVLFAWLKVKVKEITHDHLVRTLAKISFASMLMAVAAQYVKTWIGEAVDMDRFWGVCLQGAVAGVVGLVVFTLVAYLLKTEELINFMASLKRKLFKEVRIEKEGAVE</sequence>
<dbReference type="InterPro" id="IPR051050">
    <property type="entry name" value="Lipid_II_flippase_MurJ/MviN"/>
</dbReference>
<dbReference type="CDD" id="cd13123">
    <property type="entry name" value="MATE_MurJ_like"/>
    <property type="match status" value="1"/>
</dbReference>
<dbReference type="PANTHER" id="PTHR47019:SF1">
    <property type="entry name" value="LIPID II FLIPPASE MURJ"/>
    <property type="match status" value="1"/>
</dbReference>
<feature type="transmembrane region" description="Helical" evidence="8">
    <location>
        <begin position="238"/>
        <end position="257"/>
    </location>
</feature>
<proteinExistence type="predicted"/>
<dbReference type="GO" id="GO:0034204">
    <property type="term" value="P:lipid translocation"/>
    <property type="evidence" value="ECO:0007669"/>
    <property type="project" value="TreeGrafter"/>
</dbReference>
<evidence type="ECO:0000256" key="5">
    <source>
        <dbReference type="ARBA" id="ARBA00022984"/>
    </source>
</evidence>
<gene>
    <name evidence="9" type="ORF">A2482_04865</name>
</gene>
<dbReference type="NCBIfam" id="TIGR01695">
    <property type="entry name" value="murJ_mviN"/>
    <property type="match status" value="1"/>
</dbReference>
<dbReference type="PRINTS" id="PR01806">
    <property type="entry name" value="VIRFACTRMVIN"/>
</dbReference>
<evidence type="ECO:0000256" key="3">
    <source>
        <dbReference type="ARBA" id="ARBA00022692"/>
    </source>
</evidence>
<evidence type="ECO:0000256" key="8">
    <source>
        <dbReference type="SAM" id="Phobius"/>
    </source>
</evidence>
<accession>A0A1F5T550</accession>
<comment type="subcellular location">
    <subcellularLocation>
        <location evidence="1">Cell membrane</location>
        <topology evidence="1">Multi-pass membrane protein</topology>
    </subcellularLocation>
</comment>
<organism evidence="9 10">
    <name type="scientific">Candidatus Falkowbacteria bacterium RIFOXYC2_FULL_48_21</name>
    <dbReference type="NCBI Taxonomy" id="1798005"/>
    <lineage>
        <taxon>Bacteria</taxon>
        <taxon>Candidatus Falkowiibacteriota</taxon>
    </lineage>
</organism>
<feature type="transmembrane region" description="Helical" evidence="8">
    <location>
        <begin position="399"/>
        <end position="425"/>
    </location>
</feature>
<keyword evidence="3 8" id="KW-0812">Transmembrane</keyword>
<feature type="transmembrane region" description="Helical" evidence="8">
    <location>
        <begin position="333"/>
        <end position="354"/>
    </location>
</feature>
<dbReference type="Pfam" id="PF03023">
    <property type="entry name" value="MurJ"/>
    <property type="match status" value="1"/>
</dbReference>
<evidence type="ECO:0000256" key="1">
    <source>
        <dbReference type="ARBA" id="ARBA00004651"/>
    </source>
</evidence>
<evidence type="ECO:0000256" key="6">
    <source>
        <dbReference type="ARBA" id="ARBA00022989"/>
    </source>
</evidence>
<evidence type="ECO:0000256" key="7">
    <source>
        <dbReference type="ARBA" id="ARBA00023136"/>
    </source>
</evidence>
<dbReference type="InterPro" id="IPR004268">
    <property type="entry name" value="MurJ"/>
</dbReference>
<reference evidence="9 10" key="1">
    <citation type="journal article" date="2016" name="Nat. Commun.">
        <title>Thousands of microbial genomes shed light on interconnected biogeochemical processes in an aquifer system.</title>
        <authorList>
            <person name="Anantharaman K."/>
            <person name="Brown C.T."/>
            <person name="Hug L.A."/>
            <person name="Sharon I."/>
            <person name="Castelle C.J."/>
            <person name="Probst A.J."/>
            <person name="Thomas B.C."/>
            <person name="Singh A."/>
            <person name="Wilkins M.J."/>
            <person name="Karaoz U."/>
            <person name="Brodie E.L."/>
            <person name="Williams K.H."/>
            <person name="Hubbard S.S."/>
            <person name="Banfield J.F."/>
        </authorList>
    </citation>
    <scope>NUCLEOTIDE SEQUENCE [LARGE SCALE GENOMIC DNA]</scope>
</reference>
<protein>
    <submittedName>
        <fullName evidence="9">Murein biosynthesis integral membrane protein MurJ</fullName>
    </submittedName>
</protein>
<evidence type="ECO:0000313" key="9">
    <source>
        <dbReference type="EMBL" id="OGF34029.1"/>
    </source>
</evidence>
<feature type="transmembrane region" description="Helical" evidence="8">
    <location>
        <begin position="170"/>
        <end position="193"/>
    </location>
</feature>
<dbReference type="AlphaFoldDB" id="A0A1F5T550"/>
<evidence type="ECO:0000256" key="4">
    <source>
        <dbReference type="ARBA" id="ARBA00022960"/>
    </source>
</evidence>
<dbReference type="PANTHER" id="PTHR47019">
    <property type="entry name" value="LIPID II FLIPPASE MURJ"/>
    <property type="match status" value="1"/>
</dbReference>
<keyword evidence="4" id="KW-0133">Cell shape</keyword>
<feature type="transmembrane region" description="Helical" evidence="8">
    <location>
        <begin position="366"/>
        <end position="387"/>
    </location>
</feature>
<name>A0A1F5T550_9BACT</name>
<feature type="transmembrane region" description="Helical" evidence="8">
    <location>
        <begin position="12"/>
        <end position="39"/>
    </location>
</feature>
<comment type="caution">
    <text evidence="9">The sequence shown here is derived from an EMBL/GenBank/DDBJ whole genome shotgun (WGS) entry which is preliminary data.</text>
</comment>
<dbReference type="GO" id="GO:0009252">
    <property type="term" value="P:peptidoglycan biosynthetic process"/>
    <property type="evidence" value="ECO:0007669"/>
    <property type="project" value="UniProtKB-KW"/>
</dbReference>
<feature type="transmembrane region" description="Helical" evidence="8">
    <location>
        <begin position="199"/>
        <end position="217"/>
    </location>
</feature>
<keyword evidence="6 8" id="KW-1133">Transmembrane helix</keyword>
<dbReference type="EMBL" id="MFGM01000086">
    <property type="protein sequence ID" value="OGF34029.1"/>
    <property type="molecule type" value="Genomic_DNA"/>
</dbReference>
<evidence type="ECO:0000256" key="2">
    <source>
        <dbReference type="ARBA" id="ARBA00022475"/>
    </source>
</evidence>
<feature type="transmembrane region" description="Helical" evidence="8">
    <location>
        <begin position="277"/>
        <end position="295"/>
    </location>
</feature>
<feature type="transmembrane region" description="Helical" evidence="8">
    <location>
        <begin position="307"/>
        <end position="327"/>
    </location>
</feature>
<dbReference type="GO" id="GO:0015648">
    <property type="term" value="F:lipid-linked peptidoglycan transporter activity"/>
    <property type="evidence" value="ECO:0007669"/>
    <property type="project" value="TreeGrafter"/>
</dbReference>
<keyword evidence="5" id="KW-0573">Peptidoglycan synthesis</keyword>
<feature type="transmembrane region" description="Helical" evidence="8">
    <location>
        <begin position="111"/>
        <end position="128"/>
    </location>
</feature>
<feature type="transmembrane region" description="Helical" evidence="8">
    <location>
        <begin position="84"/>
        <end position="105"/>
    </location>
</feature>